<keyword evidence="5" id="KW-1185">Reference proteome</keyword>
<evidence type="ECO:0000313" key="5">
    <source>
        <dbReference type="Proteomes" id="UP000593571"/>
    </source>
</evidence>
<reference evidence="4 5" key="1">
    <citation type="journal article" date="2020" name="Nature">
        <title>Six reference-quality genomes reveal evolution of bat adaptations.</title>
        <authorList>
            <person name="Jebb D."/>
            <person name="Huang Z."/>
            <person name="Pippel M."/>
            <person name="Hughes G.M."/>
            <person name="Lavrichenko K."/>
            <person name="Devanna P."/>
            <person name="Winkler S."/>
            <person name="Jermiin L.S."/>
            <person name="Skirmuntt E.C."/>
            <person name="Katzourakis A."/>
            <person name="Burkitt-Gray L."/>
            <person name="Ray D.A."/>
            <person name="Sullivan K.A.M."/>
            <person name="Roscito J.G."/>
            <person name="Kirilenko B.M."/>
            <person name="Davalos L.M."/>
            <person name="Corthals A.P."/>
            <person name="Power M.L."/>
            <person name="Jones G."/>
            <person name="Ransome R.D."/>
            <person name="Dechmann D.K.N."/>
            <person name="Locatelli A.G."/>
            <person name="Puechmaille S.J."/>
            <person name="Fedrigo O."/>
            <person name="Jarvis E.D."/>
            <person name="Hiller M."/>
            <person name="Vernes S.C."/>
            <person name="Myers E.W."/>
            <person name="Teeling E.C."/>
        </authorList>
    </citation>
    <scope>NUCLEOTIDE SEQUENCE [LARGE SCALE GENOMIC DNA]</scope>
    <source>
        <strain evidence="4">MRouAeg1</strain>
        <tissue evidence="4">Muscle</tissue>
    </source>
</reference>
<evidence type="ECO:0000259" key="3">
    <source>
        <dbReference type="PROSITE" id="PS50212"/>
    </source>
</evidence>
<feature type="region of interest" description="Disordered" evidence="2">
    <location>
        <begin position="68"/>
        <end position="107"/>
    </location>
</feature>
<dbReference type="AlphaFoldDB" id="A0A7J8H1V2"/>
<dbReference type="SMART" id="SM00229">
    <property type="entry name" value="RasGEFN"/>
    <property type="match status" value="1"/>
</dbReference>
<dbReference type="GO" id="GO:0005085">
    <property type="term" value="F:guanyl-nucleotide exchange factor activity"/>
    <property type="evidence" value="ECO:0007669"/>
    <property type="project" value="UniProtKB-KW"/>
</dbReference>
<proteinExistence type="predicted"/>
<gene>
    <name evidence="4" type="ORF">HJG63_011211</name>
</gene>
<feature type="compositionally biased region" description="Acidic residues" evidence="2">
    <location>
        <begin position="233"/>
        <end position="245"/>
    </location>
</feature>
<dbReference type="InterPro" id="IPR000651">
    <property type="entry name" value="Ras-like_Gua-exchang_fac_N"/>
</dbReference>
<name>A0A7J8H1V2_ROUAE</name>
<protein>
    <recommendedName>
        <fullName evidence="3">N-terminal Ras-GEF domain-containing protein</fullName>
    </recommendedName>
</protein>
<evidence type="ECO:0000256" key="2">
    <source>
        <dbReference type="SAM" id="MobiDB-lite"/>
    </source>
</evidence>
<feature type="region of interest" description="Disordered" evidence="2">
    <location>
        <begin position="36"/>
        <end position="56"/>
    </location>
</feature>
<dbReference type="CDD" id="cd06224">
    <property type="entry name" value="REM"/>
    <property type="match status" value="1"/>
</dbReference>
<dbReference type="PANTHER" id="PTHR46793:SF3">
    <property type="entry name" value="RIKEN CDNA 4930596D02 GENE"/>
    <property type="match status" value="1"/>
</dbReference>
<keyword evidence="1" id="KW-0344">Guanine-nucleotide releasing factor</keyword>
<evidence type="ECO:0000256" key="1">
    <source>
        <dbReference type="PROSITE-ProRule" id="PRU00135"/>
    </source>
</evidence>
<feature type="compositionally biased region" description="Polar residues" evidence="2">
    <location>
        <begin position="68"/>
        <end position="83"/>
    </location>
</feature>
<dbReference type="Pfam" id="PF00618">
    <property type="entry name" value="RasGEF_N"/>
    <property type="match status" value="1"/>
</dbReference>
<dbReference type="EMBL" id="JACASE010000005">
    <property type="protein sequence ID" value="KAF6465809.1"/>
    <property type="molecule type" value="Genomic_DNA"/>
</dbReference>
<sequence>MFSSCGPTFWGSGLQRRHTAFSRWCRRLWPFGKRSRRETQRDFGRAAPGQATTSTTRNIAQELNDESLNSVPHQDGQTPQGNGAANPGLRGESELRSQQHKTSMVPSARARRLDSLIASLVPAYLGSDLTFVSAFLGTYKTFTTTQRVLETLCARYGCVLPTSEGDGGPVDQMKGAIYSILGIWLDQHHEDFLQPPEFPCLSLLQAYVQVNFPGSSLEHQIQLLFAELKDLELPESDTDGPDEDQGTTQEVTPSTSVVPSPEAAAYGGWASLEEEEAEREITPHAVPGKSGGSAFPEGVGAEWEDSSHAIPGKSGGSAFPEGVGAEVGRFITRHSWDVWRVGLL</sequence>
<comment type="caution">
    <text evidence="4">The sequence shown here is derived from an EMBL/GenBank/DDBJ whole genome shotgun (WGS) entry which is preliminary data.</text>
</comment>
<accession>A0A7J8H1V2</accession>
<dbReference type="Gene3D" id="1.20.870.10">
    <property type="entry name" value="Son of sevenless (SoS) protein Chain: S domain 1"/>
    <property type="match status" value="1"/>
</dbReference>
<dbReference type="Proteomes" id="UP000593571">
    <property type="component" value="Unassembled WGS sequence"/>
</dbReference>
<feature type="compositionally biased region" description="Polar residues" evidence="2">
    <location>
        <begin position="246"/>
        <end position="258"/>
    </location>
</feature>
<dbReference type="PANTHER" id="PTHR46793">
    <property type="entry name" value="1700018F24RIK PROTEIN-RELATED-RELATED"/>
    <property type="match status" value="1"/>
</dbReference>
<dbReference type="SUPFAM" id="SSF48366">
    <property type="entry name" value="Ras GEF"/>
    <property type="match status" value="1"/>
</dbReference>
<dbReference type="PROSITE" id="PS50212">
    <property type="entry name" value="RASGEF_NTER"/>
    <property type="match status" value="1"/>
</dbReference>
<feature type="domain" description="N-terminal Ras-GEF" evidence="3">
    <location>
        <begin position="104"/>
        <end position="229"/>
    </location>
</feature>
<organism evidence="4 5">
    <name type="scientific">Rousettus aegyptiacus</name>
    <name type="common">Egyptian fruit bat</name>
    <name type="synonym">Pteropus aegyptiacus</name>
    <dbReference type="NCBI Taxonomy" id="9407"/>
    <lineage>
        <taxon>Eukaryota</taxon>
        <taxon>Metazoa</taxon>
        <taxon>Chordata</taxon>
        <taxon>Craniata</taxon>
        <taxon>Vertebrata</taxon>
        <taxon>Euteleostomi</taxon>
        <taxon>Mammalia</taxon>
        <taxon>Eutheria</taxon>
        <taxon>Laurasiatheria</taxon>
        <taxon>Chiroptera</taxon>
        <taxon>Yinpterochiroptera</taxon>
        <taxon>Pteropodoidea</taxon>
        <taxon>Pteropodidae</taxon>
        <taxon>Rousettinae</taxon>
        <taxon>Rousettus</taxon>
    </lineage>
</organism>
<evidence type="ECO:0000313" key="4">
    <source>
        <dbReference type="EMBL" id="KAF6465809.1"/>
    </source>
</evidence>
<dbReference type="InterPro" id="IPR023578">
    <property type="entry name" value="Ras_GEF_dom_sf"/>
</dbReference>
<feature type="region of interest" description="Disordered" evidence="2">
    <location>
        <begin position="233"/>
        <end position="262"/>
    </location>
</feature>